<dbReference type="InterPro" id="IPR036086">
    <property type="entry name" value="ParB/Sulfiredoxin_sf"/>
</dbReference>
<dbReference type="Pfam" id="PF17762">
    <property type="entry name" value="HTH_ParB"/>
    <property type="match status" value="1"/>
</dbReference>
<sequence length="311" mass="33850">MGSKLETLRRSAGGNVRESMGADRQSSAEQGGAASGPPARWQGVTKPKDAALIPVDRITNDPDQPRKEFDEEALRRLADSLKTRGQLQPIRVRWDEGSQRYVVLVGERRWRAARLAGLPALSCIVHDAPLDADERLMVQLVENALREDLKPVEQARAYRALMDANGWSGRQLAEELHIGQASVVRALALLELPEPVQEQVDSGALAPSVAYEIGKLPDPSQQAEVARAVVSEGLNRSEVGQVIQSIKARRPAPSPKPDPVTIDLGDGVSVTVRWRKATSIGLSQALRRALKLAQEQERDRGRDPDGTGEAA</sequence>
<dbReference type="GO" id="GO:0005694">
    <property type="term" value="C:chromosome"/>
    <property type="evidence" value="ECO:0007669"/>
    <property type="project" value="TreeGrafter"/>
</dbReference>
<gene>
    <name evidence="5" type="ORF">TsocGM_23640</name>
</gene>
<evidence type="ECO:0000313" key="5">
    <source>
        <dbReference type="EMBL" id="RUL82312.1"/>
    </source>
</evidence>
<evidence type="ECO:0000256" key="2">
    <source>
        <dbReference type="ARBA" id="ARBA00022829"/>
    </source>
</evidence>
<evidence type="ECO:0000256" key="3">
    <source>
        <dbReference type="SAM" id="MobiDB-lite"/>
    </source>
</evidence>
<dbReference type="InterPro" id="IPR041468">
    <property type="entry name" value="HTH_ParB/Spo0J"/>
</dbReference>
<accession>A0A432MCU1</accession>
<reference evidence="5 6" key="2">
    <citation type="submission" date="2019-01" db="EMBL/GenBank/DDBJ databases">
        <title>Tautonia sociabilis, a novel thermotolerant planctomycete of Isosphaeraceae family, isolated from a 4000 m deep subterranean habitat.</title>
        <authorList>
            <person name="Kovaleva O.L."/>
            <person name="Elcheninov A.G."/>
            <person name="Van Heerden E."/>
            <person name="Toshchakov S.V."/>
            <person name="Novikov A."/>
            <person name="Bonch-Osmolovskaya E.A."/>
            <person name="Kublanov I.V."/>
        </authorList>
    </citation>
    <scope>NUCLEOTIDE SEQUENCE [LARGE SCALE GENOMIC DNA]</scope>
    <source>
        <strain evidence="5 6">GM2012</strain>
    </source>
</reference>
<dbReference type="SMART" id="SM00470">
    <property type="entry name" value="ParB"/>
    <property type="match status" value="1"/>
</dbReference>
<feature type="region of interest" description="Disordered" evidence="3">
    <location>
        <begin position="1"/>
        <end position="68"/>
    </location>
</feature>
<evidence type="ECO:0000259" key="4">
    <source>
        <dbReference type="SMART" id="SM00470"/>
    </source>
</evidence>
<dbReference type="InterPro" id="IPR050336">
    <property type="entry name" value="Chromosome_partition/occlusion"/>
</dbReference>
<dbReference type="EMBL" id="RYZH01000073">
    <property type="protein sequence ID" value="RUL82312.1"/>
    <property type="molecule type" value="Genomic_DNA"/>
</dbReference>
<dbReference type="SUPFAM" id="SSF110849">
    <property type="entry name" value="ParB/Sulfiredoxin"/>
    <property type="match status" value="1"/>
</dbReference>
<dbReference type="InterPro" id="IPR003115">
    <property type="entry name" value="ParB_N"/>
</dbReference>
<name>A0A432MCU1_9BACT</name>
<comment type="similarity">
    <text evidence="1">Belongs to the ParB family.</text>
</comment>
<dbReference type="Proteomes" id="UP000280296">
    <property type="component" value="Unassembled WGS sequence"/>
</dbReference>
<protein>
    <submittedName>
        <fullName evidence="5">ParB/RepB/Spo0J family partition protein</fullName>
    </submittedName>
</protein>
<dbReference type="NCBIfam" id="TIGR00180">
    <property type="entry name" value="parB_part"/>
    <property type="match status" value="1"/>
</dbReference>
<dbReference type="RefSeq" id="WP_126727927.1">
    <property type="nucleotide sequence ID" value="NZ_RYZH01000073.1"/>
</dbReference>
<dbReference type="GO" id="GO:0003677">
    <property type="term" value="F:DNA binding"/>
    <property type="evidence" value="ECO:0007669"/>
    <property type="project" value="InterPro"/>
</dbReference>
<evidence type="ECO:0000313" key="6">
    <source>
        <dbReference type="Proteomes" id="UP000280296"/>
    </source>
</evidence>
<dbReference type="AlphaFoldDB" id="A0A432MCU1"/>
<keyword evidence="2" id="KW-0159">Chromosome partition</keyword>
<dbReference type="PANTHER" id="PTHR33375:SF1">
    <property type="entry name" value="CHROMOSOME-PARTITIONING PROTEIN PARB-RELATED"/>
    <property type="match status" value="1"/>
</dbReference>
<evidence type="ECO:0000256" key="1">
    <source>
        <dbReference type="ARBA" id="ARBA00006295"/>
    </source>
</evidence>
<feature type="compositionally biased region" description="Basic and acidic residues" evidence="3">
    <location>
        <begin position="58"/>
        <end position="68"/>
    </location>
</feature>
<feature type="region of interest" description="Disordered" evidence="3">
    <location>
        <begin position="291"/>
        <end position="311"/>
    </location>
</feature>
<proteinExistence type="inferred from homology"/>
<feature type="domain" description="ParB-like N-terminal" evidence="4">
    <location>
        <begin position="51"/>
        <end position="144"/>
    </location>
</feature>
<dbReference type="FunFam" id="1.10.10.2830:FF:000001">
    <property type="entry name" value="Chromosome partitioning protein ParB"/>
    <property type="match status" value="1"/>
</dbReference>
<feature type="compositionally biased region" description="Basic and acidic residues" evidence="3">
    <location>
        <begin position="294"/>
        <end position="305"/>
    </location>
</feature>
<dbReference type="Gene3D" id="3.90.1530.30">
    <property type="match status" value="1"/>
</dbReference>
<organism evidence="5 6">
    <name type="scientific">Tautonia sociabilis</name>
    <dbReference type="NCBI Taxonomy" id="2080755"/>
    <lineage>
        <taxon>Bacteria</taxon>
        <taxon>Pseudomonadati</taxon>
        <taxon>Planctomycetota</taxon>
        <taxon>Planctomycetia</taxon>
        <taxon>Isosphaerales</taxon>
        <taxon>Isosphaeraceae</taxon>
        <taxon>Tautonia</taxon>
    </lineage>
</organism>
<keyword evidence="6" id="KW-1185">Reference proteome</keyword>
<dbReference type="PANTHER" id="PTHR33375">
    <property type="entry name" value="CHROMOSOME-PARTITIONING PROTEIN PARB-RELATED"/>
    <property type="match status" value="1"/>
</dbReference>
<dbReference type="InterPro" id="IPR004437">
    <property type="entry name" value="ParB/RepB/Spo0J"/>
</dbReference>
<dbReference type="Gene3D" id="1.10.10.2830">
    <property type="match status" value="1"/>
</dbReference>
<comment type="caution">
    <text evidence="5">The sequence shown here is derived from an EMBL/GenBank/DDBJ whole genome shotgun (WGS) entry which is preliminary data.</text>
</comment>
<dbReference type="GO" id="GO:0007059">
    <property type="term" value="P:chromosome segregation"/>
    <property type="evidence" value="ECO:0007669"/>
    <property type="project" value="UniProtKB-KW"/>
</dbReference>
<dbReference type="OrthoDB" id="9802051at2"/>
<reference evidence="5 6" key="1">
    <citation type="submission" date="2018-12" db="EMBL/GenBank/DDBJ databases">
        <authorList>
            <person name="Toschakov S.V."/>
        </authorList>
    </citation>
    <scope>NUCLEOTIDE SEQUENCE [LARGE SCALE GENOMIC DNA]</scope>
    <source>
        <strain evidence="5 6">GM2012</strain>
    </source>
</reference>
<dbReference type="SUPFAM" id="SSF109709">
    <property type="entry name" value="KorB DNA-binding domain-like"/>
    <property type="match status" value="1"/>
</dbReference>
<dbReference type="Pfam" id="PF02195">
    <property type="entry name" value="ParB_N"/>
    <property type="match status" value="1"/>
</dbReference>